<evidence type="ECO:0000256" key="4">
    <source>
        <dbReference type="RuleBase" id="RU003887"/>
    </source>
</evidence>
<dbReference type="EC" id="5.4.99.-" evidence="4"/>
<dbReference type="CDD" id="cd02870">
    <property type="entry name" value="PseudoU_synth_RsuA_like"/>
    <property type="match status" value="1"/>
</dbReference>
<dbReference type="PANTHER" id="PTHR47683:SF2">
    <property type="entry name" value="RNA-BINDING S4 DOMAIN-CONTAINING PROTEIN"/>
    <property type="match status" value="1"/>
</dbReference>
<gene>
    <name evidence="6" type="ORF">HUN01_20765</name>
</gene>
<dbReference type="SMART" id="SM00363">
    <property type="entry name" value="S4"/>
    <property type="match status" value="1"/>
</dbReference>
<dbReference type="GO" id="GO:0120159">
    <property type="term" value="F:rRNA pseudouridine synthase activity"/>
    <property type="evidence" value="ECO:0007669"/>
    <property type="project" value="UniProtKB-ARBA"/>
</dbReference>
<keyword evidence="3" id="KW-0694">RNA-binding</keyword>
<dbReference type="PROSITE" id="PS50889">
    <property type="entry name" value="S4"/>
    <property type="match status" value="1"/>
</dbReference>
<dbReference type="CDD" id="cd00165">
    <property type="entry name" value="S4"/>
    <property type="match status" value="1"/>
</dbReference>
<dbReference type="GO" id="GO:0003723">
    <property type="term" value="F:RNA binding"/>
    <property type="evidence" value="ECO:0007669"/>
    <property type="project" value="UniProtKB-KW"/>
</dbReference>
<dbReference type="InterPro" id="IPR018496">
    <property type="entry name" value="PsdUridine_synth_RsuA/RluB_CS"/>
</dbReference>
<organism evidence="6 7">
    <name type="scientific">Nostoc edaphicum CCNP1411</name>
    <dbReference type="NCBI Taxonomy" id="1472755"/>
    <lineage>
        <taxon>Bacteria</taxon>
        <taxon>Bacillati</taxon>
        <taxon>Cyanobacteriota</taxon>
        <taxon>Cyanophyceae</taxon>
        <taxon>Nostocales</taxon>
        <taxon>Nostocaceae</taxon>
        <taxon>Nostoc</taxon>
    </lineage>
</organism>
<dbReference type="AlphaFoldDB" id="A0A7D7LCW5"/>
<dbReference type="InterPro" id="IPR050343">
    <property type="entry name" value="RsuA_PseudoU_synthase"/>
</dbReference>
<dbReference type="Proteomes" id="UP000514713">
    <property type="component" value="Chromosome"/>
</dbReference>
<dbReference type="InterPro" id="IPR020103">
    <property type="entry name" value="PsdUridine_synth_cat_dom_sf"/>
</dbReference>
<dbReference type="InterPro" id="IPR002942">
    <property type="entry name" value="S4_RNA-bd"/>
</dbReference>
<dbReference type="PANTHER" id="PTHR47683">
    <property type="entry name" value="PSEUDOURIDINE SYNTHASE FAMILY PROTEIN-RELATED"/>
    <property type="match status" value="1"/>
</dbReference>
<dbReference type="EMBL" id="CP054698">
    <property type="protein sequence ID" value="QMS89898.1"/>
    <property type="molecule type" value="Genomic_DNA"/>
</dbReference>
<protein>
    <recommendedName>
        <fullName evidence="4">Pseudouridine synthase</fullName>
        <ecNumber evidence="4">5.4.99.-</ecNumber>
    </recommendedName>
</protein>
<evidence type="ECO:0000256" key="3">
    <source>
        <dbReference type="PROSITE-ProRule" id="PRU00182"/>
    </source>
</evidence>
<sequence>MEVRLQKILAQWGIASRREAEEMIRHSRVRINGVLAHLGQKVDPQKDAIAIDGKPVSEKQRPALIYLLLHKPVGVVSTCYDPHGRSTVLDLLPKELREGSGIHPVGRLDADSTGALILTNDGNLTFGLTHPRHSISKTYHVLVKGHPPEAVLQMWRQGVMLEGKKTRTAKVHLVERRTEQSLLEIVLQEGRNRQIRRIAKQLGYPVIQLHRTAIGTIQLQTLKAPFLSEGQYRSLTDDEIHFLQEQITQPIKDSVELRSVSRHEMAKKEE</sequence>
<evidence type="ECO:0000256" key="1">
    <source>
        <dbReference type="ARBA" id="ARBA00008348"/>
    </source>
</evidence>
<dbReference type="FunFam" id="3.10.290.10:FF:000003">
    <property type="entry name" value="Pseudouridine synthase"/>
    <property type="match status" value="1"/>
</dbReference>
<dbReference type="InterPro" id="IPR036986">
    <property type="entry name" value="S4_RNA-bd_sf"/>
</dbReference>
<dbReference type="Gene3D" id="3.30.2350.10">
    <property type="entry name" value="Pseudouridine synthase"/>
    <property type="match status" value="1"/>
</dbReference>
<dbReference type="SUPFAM" id="SSF55174">
    <property type="entry name" value="Alpha-L RNA-binding motif"/>
    <property type="match status" value="1"/>
</dbReference>
<dbReference type="Pfam" id="PF00849">
    <property type="entry name" value="PseudoU_synth_2"/>
    <property type="match status" value="1"/>
</dbReference>
<name>A0A7D7LCW5_9NOSO</name>
<dbReference type="Gene3D" id="3.10.290.10">
    <property type="entry name" value="RNA-binding S4 domain"/>
    <property type="match status" value="1"/>
</dbReference>
<reference evidence="7" key="1">
    <citation type="submission" date="2020-06" db="EMBL/GenBank/DDBJ databases">
        <title>Nostoc edaphicum CCNP1411 genome.</title>
        <authorList>
            <person name="Fidor A."/>
            <person name="Grabski M."/>
            <person name="Gawor J."/>
            <person name="Gromadka R."/>
            <person name="Wegrzyn G."/>
            <person name="Mazur-Marzec H."/>
        </authorList>
    </citation>
    <scope>NUCLEOTIDE SEQUENCE [LARGE SCALE GENOMIC DNA]</scope>
    <source>
        <strain evidence="7">CCNP1411</strain>
    </source>
</reference>
<comment type="similarity">
    <text evidence="1 4">Belongs to the pseudouridine synthase RsuA family.</text>
</comment>
<dbReference type="SUPFAM" id="SSF55120">
    <property type="entry name" value="Pseudouridine synthase"/>
    <property type="match status" value="1"/>
</dbReference>
<dbReference type="InterPro" id="IPR006145">
    <property type="entry name" value="PsdUridine_synth_RsuA/RluA"/>
</dbReference>
<evidence type="ECO:0000313" key="7">
    <source>
        <dbReference type="Proteomes" id="UP000514713"/>
    </source>
</evidence>
<evidence type="ECO:0000256" key="2">
    <source>
        <dbReference type="ARBA" id="ARBA00023235"/>
    </source>
</evidence>
<evidence type="ECO:0000259" key="5">
    <source>
        <dbReference type="SMART" id="SM00363"/>
    </source>
</evidence>
<dbReference type="NCBIfam" id="TIGR00093">
    <property type="entry name" value="pseudouridine synthase"/>
    <property type="match status" value="1"/>
</dbReference>
<dbReference type="InterPro" id="IPR000748">
    <property type="entry name" value="PsdUridine_synth_RsuA/RluB/E/F"/>
</dbReference>
<dbReference type="RefSeq" id="WP_181927785.1">
    <property type="nucleotide sequence ID" value="NZ_CP054698.1"/>
</dbReference>
<evidence type="ECO:0000313" key="6">
    <source>
        <dbReference type="EMBL" id="QMS89898.1"/>
    </source>
</evidence>
<feature type="domain" description="RNA-binding S4" evidence="5">
    <location>
        <begin position="3"/>
        <end position="61"/>
    </location>
</feature>
<accession>A0A7D7LCW5</accession>
<proteinExistence type="inferred from homology"/>
<dbReference type="GO" id="GO:0000455">
    <property type="term" value="P:enzyme-directed rRNA pseudouridine synthesis"/>
    <property type="evidence" value="ECO:0007669"/>
    <property type="project" value="UniProtKB-ARBA"/>
</dbReference>
<keyword evidence="2 4" id="KW-0413">Isomerase</keyword>
<keyword evidence="7" id="KW-1185">Reference proteome</keyword>
<dbReference type="KEGG" id="ned:HUN01_20765"/>
<dbReference type="PROSITE" id="PS01149">
    <property type="entry name" value="PSI_RSU"/>
    <property type="match status" value="1"/>
</dbReference>
<dbReference type="Pfam" id="PF01479">
    <property type="entry name" value="S4"/>
    <property type="match status" value="1"/>
</dbReference>